<keyword evidence="3 7" id="KW-0812">Transmembrane</keyword>
<dbReference type="OrthoDB" id="759142at2759"/>
<dbReference type="PANTHER" id="PTHR22811">
    <property type="entry name" value="TRANSMEMBRANE EMP24 DOMAIN-CONTAINING PROTEIN"/>
    <property type="match status" value="1"/>
</dbReference>
<evidence type="ECO:0000256" key="7">
    <source>
        <dbReference type="RuleBase" id="RU003827"/>
    </source>
</evidence>
<feature type="coiled-coil region" evidence="8">
    <location>
        <begin position="201"/>
        <end position="235"/>
    </location>
</feature>
<evidence type="ECO:0000256" key="4">
    <source>
        <dbReference type="ARBA" id="ARBA00022729"/>
    </source>
</evidence>
<sequence length="268" mass="30654">MDLLVYLNESSCNSGLIECTVVYLTKRHVVEANQKRVEKCKLVIDYYFRQVVPLLVTLHICSFCFSCSTIVSFVSALRFELEAGRNPGQEKCIREFVPEGQLVVARIKSSGFTGDGQSLRLRMSNSIGDEYRNIVDFVDNAQFAFAATSSALDICFWNTQTTNTPKTLVREIEVEVEAGSAARDWNAVQASEKLKPAEVTLRKMESLVDEILNELEYLKRREERLRDTNESTNRRVRNFFIAGKALLIGLGLWQVNYLRNYFRSKHIL</sequence>
<dbReference type="GO" id="GO:0030134">
    <property type="term" value="C:COPII-coated ER to Golgi transport vesicle"/>
    <property type="evidence" value="ECO:0007669"/>
    <property type="project" value="EnsemblFungi"/>
</dbReference>
<dbReference type="HOGENOM" id="CLU_066963_3_0_1"/>
<evidence type="ECO:0000256" key="1">
    <source>
        <dbReference type="ARBA" id="ARBA00004479"/>
    </source>
</evidence>
<dbReference type="Proteomes" id="UP000000314">
    <property type="component" value="Chromosome 3"/>
</dbReference>
<evidence type="ECO:0000256" key="6">
    <source>
        <dbReference type="ARBA" id="ARBA00023136"/>
    </source>
</evidence>
<dbReference type="InterPro" id="IPR015720">
    <property type="entry name" value="Emp24-like"/>
</dbReference>
<gene>
    <name evidence="11" type="ordered locus">PAS_chr3_1259</name>
</gene>
<keyword evidence="12" id="KW-1185">Reference proteome</keyword>
<dbReference type="GO" id="GO:0016020">
    <property type="term" value="C:membrane"/>
    <property type="evidence" value="ECO:0007669"/>
    <property type="project" value="UniProtKB-SubCell"/>
</dbReference>
<comment type="subcellular location">
    <subcellularLocation>
        <location evidence="1 7">Membrane</location>
        <topology evidence="1 7">Single-pass type I membrane protein</topology>
    </subcellularLocation>
</comment>
<evidence type="ECO:0000259" key="10">
    <source>
        <dbReference type="PROSITE" id="PS50866"/>
    </source>
</evidence>
<dbReference type="GeneID" id="8200169"/>
<evidence type="ECO:0000313" key="11">
    <source>
        <dbReference type="EMBL" id="CAY71205.1"/>
    </source>
</evidence>
<keyword evidence="8" id="KW-0175">Coiled coil</keyword>
<organism evidence="11 12">
    <name type="scientific">Komagataella phaffii (strain GS115 / ATCC 20864)</name>
    <name type="common">Yeast</name>
    <name type="synonym">Pichia pastoris</name>
    <dbReference type="NCBI Taxonomy" id="644223"/>
    <lineage>
        <taxon>Eukaryota</taxon>
        <taxon>Fungi</taxon>
        <taxon>Dikarya</taxon>
        <taxon>Ascomycota</taxon>
        <taxon>Saccharomycotina</taxon>
        <taxon>Pichiomycetes</taxon>
        <taxon>Pichiales</taxon>
        <taxon>Pichiaceae</taxon>
        <taxon>Komagataella</taxon>
    </lineage>
</organism>
<evidence type="ECO:0000256" key="3">
    <source>
        <dbReference type="ARBA" id="ARBA00022692"/>
    </source>
</evidence>
<dbReference type="KEGG" id="ppa:PAS_chr3_1259"/>
<dbReference type="EMBL" id="FN392321">
    <property type="protein sequence ID" value="CAY71205.1"/>
    <property type="molecule type" value="Genomic_DNA"/>
</dbReference>
<dbReference type="FunCoup" id="C4R371">
    <property type="interactions" value="1144"/>
</dbReference>
<keyword evidence="4" id="KW-0732">Signal</keyword>
<protein>
    <recommendedName>
        <fullName evidence="10">GOLD domain-containing protein</fullName>
    </recommendedName>
</protein>
<proteinExistence type="inferred from homology"/>
<reference evidence="11 12" key="1">
    <citation type="journal article" date="2009" name="Nat. Biotechnol.">
        <title>Genome sequence of the recombinant protein production host Pichia pastoris.</title>
        <authorList>
            <person name="De Schutter K."/>
            <person name="Lin Y.C."/>
            <person name="Tiels P."/>
            <person name="Van Hecke A."/>
            <person name="Glinka S."/>
            <person name="Weber-Lehmann J."/>
            <person name="Rouze P."/>
            <person name="Van de Peer Y."/>
            <person name="Callewaert N."/>
        </authorList>
    </citation>
    <scope>NUCLEOTIDE SEQUENCE [LARGE SCALE GENOMIC DNA]</scope>
    <source>
        <strain evidence="12">GS115 / ATCC 20864</strain>
    </source>
</reference>
<dbReference type="InParanoid" id="C4R371"/>
<comment type="similarity">
    <text evidence="2 7">Belongs to the EMP24/GP25L family.</text>
</comment>
<feature type="transmembrane region" description="Helical" evidence="9">
    <location>
        <begin position="51"/>
        <end position="77"/>
    </location>
</feature>
<feature type="domain" description="GOLD" evidence="10">
    <location>
        <begin position="90"/>
        <end position="178"/>
    </location>
</feature>
<keyword evidence="5 9" id="KW-1133">Transmembrane helix</keyword>
<evidence type="ECO:0000256" key="5">
    <source>
        <dbReference type="ARBA" id="ARBA00022989"/>
    </source>
</evidence>
<dbReference type="SMART" id="SM01190">
    <property type="entry name" value="EMP24_GP25L"/>
    <property type="match status" value="1"/>
</dbReference>
<name>C4R371_KOMPG</name>
<dbReference type="STRING" id="644223.C4R371"/>
<evidence type="ECO:0000256" key="9">
    <source>
        <dbReference type="SAM" id="Phobius"/>
    </source>
</evidence>
<dbReference type="InterPro" id="IPR009038">
    <property type="entry name" value="GOLD_dom"/>
</dbReference>
<evidence type="ECO:0000256" key="2">
    <source>
        <dbReference type="ARBA" id="ARBA00007104"/>
    </source>
</evidence>
<dbReference type="Pfam" id="PF01105">
    <property type="entry name" value="EMP24_GP25L"/>
    <property type="match status" value="1"/>
</dbReference>
<dbReference type="AlphaFoldDB" id="C4R371"/>
<dbReference type="RefSeq" id="XP_002493384.1">
    <property type="nucleotide sequence ID" value="XM_002493339.1"/>
</dbReference>
<feature type="transmembrane region" description="Helical" evidence="9">
    <location>
        <begin position="236"/>
        <end position="255"/>
    </location>
</feature>
<dbReference type="SMR" id="C4R371"/>
<keyword evidence="6 9" id="KW-0472">Membrane</keyword>
<dbReference type="eggNOG" id="KOG1691">
    <property type="taxonomic scope" value="Eukaryota"/>
</dbReference>
<dbReference type="GO" id="GO:0006888">
    <property type="term" value="P:endoplasmic reticulum to Golgi vesicle-mediated transport"/>
    <property type="evidence" value="ECO:0007669"/>
    <property type="project" value="EnsemblFungi"/>
</dbReference>
<dbReference type="PROSITE" id="PS50866">
    <property type="entry name" value="GOLD"/>
    <property type="match status" value="1"/>
</dbReference>
<accession>C4R371</accession>
<evidence type="ECO:0000256" key="8">
    <source>
        <dbReference type="SAM" id="Coils"/>
    </source>
</evidence>
<evidence type="ECO:0000313" key="12">
    <source>
        <dbReference type="Proteomes" id="UP000000314"/>
    </source>
</evidence>